<dbReference type="GeneID" id="20359516"/>
<accession>K3VTV9</accession>
<reference evidence="1 2" key="1">
    <citation type="journal article" date="2012" name="PLoS Pathog.">
        <title>Comparative pathogenomics reveals horizontally acquired novel virulence genes in fungi infecting cereal hosts.</title>
        <authorList>
            <person name="Gardiner D.M."/>
            <person name="McDonald M.C."/>
            <person name="Covarelli L."/>
            <person name="Solomon P.S."/>
            <person name="Rusu A.G."/>
            <person name="Marshall M."/>
            <person name="Kazan K."/>
            <person name="Chakraborty S."/>
            <person name="McDonald B.A."/>
            <person name="Manners J.M."/>
        </authorList>
    </citation>
    <scope>NUCLEOTIDE SEQUENCE [LARGE SCALE GENOMIC DNA]</scope>
    <source>
        <strain evidence="1 2">CS3096</strain>
    </source>
</reference>
<dbReference type="HOGENOM" id="CLU_1434519_0_0_1"/>
<keyword evidence="2" id="KW-1185">Reference proteome</keyword>
<comment type="caution">
    <text evidence="1">The sequence shown here is derived from an EMBL/GenBank/DDBJ whole genome shotgun (WGS) entry which is preliminary data.</text>
</comment>
<dbReference type="EMBL" id="AFNW01000017">
    <property type="protein sequence ID" value="EKJ78929.1"/>
    <property type="molecule type" value="Genomic_DNA"/>
</dbReference>
<dbReference type="AlphaFoldDB" id="K3VTV9"/>
<dbReference type="Proteomes" id="UP000007978">
    <property type="component" value="Chromosome 3"/>
</dbReference>
<protein>
    <submittedName>
        <fullName evidence="1">Uncharacterized protein</fullName>
    </submittedName>
</protein>
<dbReference type="KEGG" id="fpu:FPSE_00896"/>
<proteinExistence type="predicted"/>
<evidence type="ECO:0000313" key="1">
    <source>
        <dbReference type="EMBL" id="EKJ78929.1"/>
    </source>
</evidence>
<dbReference type="OrthoDB" id="5106484at2759"/>
<sequence length="189" mass="21162">MDLLHTPQCFPFLLLPLPILSRADLQSMPATLMRPGDTRYEVICALGSSPRKRGQPAFVTINKTIGKGEPKVSFDFKDNVGQLATSEFIEWEDSLGVESLKAKAMVQHDMHEQKRIRNFNTELIIRSARNYIVEVVKAGTPQPAAPRVPHLVLPELRRPTSTLELFKQIHAENAHIIAFAESLSHSEAT</sequence>
<evidence type="ECO:0000313" key="2">
    <source>
        <dbReference type="Proteomes" id="UP000007978"/>
    </source>
</evidence>
<organism evidence="1 2">
    <name type="scientific">Fusarium pseudograminearum (strain CS3096)</name>
    <name type="common">Wheat and barley crown-rot fungus</name>
    <dbReference type="NCBI Taxonomy" id="1028729"/>
    <lineage>
        <taxon>Eukaryota</taxon>
        <taxon>Fungi</taxon>
        <taxon>Dikarya</taxon>
        <taxon>Ascomycota</taxon>
        <taxon>Pezizomycotina</taxon>
        <taxon>Sordariomycetes</taxon>
        <taxon>Hypocreomycetidae</taxon>
        <taxon>Hypocreales</taxon>
        <taxon>Nectriaceae</taxon>
        <taxon>Fusarium</taxon>
    </lineage>
</organism>
<gene>
    <name evidence="1" type="ORF">FPSE_00896</name>
</gene>
<dbReference type="RefSeq" id="XP_009252291.1">
    <property type="nucleotide sequence ID" value="XM_009254016.1"/>
</dbReference>
<name>K3VTV9_FUSPC</name>
<dbReference type="eggNOG" id="ENOG502T45K">
    <property type="taxonomic scope" value="Eukaryota"/>
</dbReference>